<dbReference type="EMBL" id="JAHLQT010011563">
    <property type="protein sequence ID" value="KAG7172179.1"/>
    <property type="molecule type" value="Genomic_DNA"/>
</dbReference>
<comment type="caution">
    <text evidence="1">The sequence shown here is derived from an EMBL/GenBank/DDBJ whole genome shotgun (WGS) entry which is preliminary data.</text>
</comment>
<sequence length="63" mass="6963">MVRLAYDPPFALASINKLPVASPTPRGRLRNHGSVTLSAHSLDLDCHPLIDPPYTEQAYMAIY</sequence>
<evidence type="ECO:0000313" key="2">
    <source>
        <dbReference type="Proteomes" id="UP000747542"/>
    </source>
</evidence>
<reference evidence="1" key="1">
    <citation type="journal article" date="2021" name="Sci. Adv.">
        <title>The American lobster genome reveals insights on longevity, neural, and immune adaptations.</title>
        <authorList>
            <person name="Polinski J.M."/>
            <person name="Zimin A.V."/>
            <person name="Clark K.F."/>
            <person name="Kohn A.B."/>
            <person name="Sadowski N."/>
            <person name="Timp W."/>
            <person name="Ptitsyn A."/>
            <person name="Khanna P."/>
            <person name="Romanova D.Y."/>
            <person name="Williams P."/>
            <person name="Greenwood S.J."/>
            <person name="Moroz L.L."/>
            <person name="Walt D.R."/>
            <person name="Bodnar A.G."/>
        </authorList>
    </citation>
    <scope>NUCLEOTIDE SEQUENCE</scope>
    <source>
        <strain evidence="1">GMGI-L3</strain>
    </source>
</reference>
<dbReference type="Proteomes" id="UP000747542">
    <property type="component" value="Unassembled WGS sequence"/>
</dbReference>
<dbReference type="AlphaFoldDB" id="A0A8J5N324"/>
<organism evidence="1 2">
    <name type="scientific">Homarus americanus</name>
    <name type="common">American lobster</name>
    <dbReference type="NCBI Taxonomy" id="6706"/>
    <lineage>
        <taxon>Eukaryota</taxon>
        <taxon>Metazoa</taxon>
        <taxon>Ecdysozoa</taxon>
        <taxon>Arthropoda</taxon>
        <taxon>Crustacea</taxon>
        <taxon>Multicrustacea</taxon>
        <taxon>Malacostraca</taxon>
        <taxon>Eumalacostraca</taxon>
        <taxon>Eucarida</taxon>
        <taxon>Decapoda</taxon>
        <taxon>Pleocyemata</taxon>
        <taxon>Astacidea</taxon>
        <taxon>Nephropoidea</taxon>
        <taxon>Nephropidae</taxon>
        <taxon>Homarus</taxon>
    </lineage>
</organism>
<keyword evidence="2" id="KW-1185">Reference proteome</keyword>
<protein>
    <submittedName>
        <fullName evidence="1">Uncharacterized protein</fullName>
    </submittedName>
</protein>
<accession>A0A8J5N324</accession>
<proteinExistence type="predicted"/>
<name>A0A8J5N324_HOMAM</name>
<gene>
    <name evidence="1" type="ORF">Hamer_G009520</name>
</gene>
<evidence type="ECO:0000313" key="1">
    <source>
        <dbReference type="EMBL" id="KAG7172179.1"/>
    </source>
</evidence>